<organism evidence="1 2">
    <name type="scientific">Methanofollis fontis</name>
    <dbReference type="NCBI Taxonomy" id="2052832"/>
    <lineage>
        <taxon>Archaea</taxon>
        <taxon>Methanobacteriati</taxon>
        <taxon>Methanobacteriota</taxon>
        <taxon>Stenosarchaea group</taxon>
        <taxon>Methanomicrobia</taxon>
        <taxon>Methanomicrobiales</taxon>
        <taxon>Methanomicrobiaceae</taxon>
        <taxon>Methanofollis</taxon>
    </lineage>
</organism>
<sequence length="101" mass="10739">MYSSDSAEVPLTYDSDPMQAPPAKLLSTGWNAIGCTGSEDIKASAGLISIRNCWSHLIGFDAAGQTYETAIFNDEGDGTIHPTRGYWVFMTEDGTLAATSA</sequence>
<gene>
    <name evidence="1" type="ORF">CUJ86_03605</name>
</gene>
<protein>
    <submittedName>
        <fullName evidence="1">Uncharacterized protein</fullName>
    </submittedName>
</protein>
<dbReference type="EMBL" id="PGCL01000001">
    <property type="protein sequence ID" value="TAJ45805.1"/>
    <property type="molecule type" value="Genomic_DNA"/>
</dbReference>
<dbReference type="AlphaFoldDB" id="A0A483CRP8"/>
<name>A0A483CRP8_9EURY</name>
<keyword evidence="2" id="KW-1185">Reference proteome</keyword>
<comment type="caution">
    <text evidence="1">The sequence shown here is derived from an EMBL/GenBank/DDBJ whole genome shotgun (WGS) entry which is preliminary data.</text>
</comment>
<proteinExistence type="predicted"/>
<evidence type="ECO:0000313" key="1">
    <source>
        <dbReference type="EMBL" id="TAJ45805.1"/>
    </source>
</evidence>
<dbReference type="Proteomes" id="UP000292580">
    <property type="component" value="Unassembled WGS sequence"/>
</dbReference>
<accession>A0A483CRP8</accession>
<reference evidence="1 2" key="1">
    <citation type="submission" date="2017-11" db="EMBL/GenBank/DDBJ databases">
        <title>Isolation and Characterization of Methanofollis Species from Methane Seep Offshore SW Taiwan.</title>
        <authorList>
            <person name="Teng N.-H."/>
            <person name="Lai M.-C."/>
            <person name="Chen S.-C."/>
        </authorList>
    </citation>
    <scope>NUCLEOTIDE SEQUENCE [LARGE SCALE GENOMIC DNA]</scope>
    <source>
        <strain evidence="1 2">FWC-SCC2</strain>
    </source>
</reference>
<evidence type="ECO:0000313" key="2">
    <source>
        <dbReference type="Proteomes" id="UP000292580"/>
    </source>
</evidence>